<protein>
    <recommendedName>
        <fullName evidence="6">Periplasmic binding protein domain-containing protein</fullName>
    </recommendedName>
</protein>
<feature type="signal peptide" evidence="5">
    <location>
        <begin position="1"/>
        <end position="27"/>
    </location>
</feature>
<dbReference type="GO" id="GO:0030246">
    <property type="term" value="F:carbohydrate binding"/>
    <property type="evidence" value="ECO:0007669"/>
    <property type="project" value="UniProtKB-ARBA"/>
</dbReference>
<dbReference type="PaxDb" id="411902-CLOBOL_02848"/>
<dbReference type="eggNOG" id="COG1879">
    <property type="taxonomic scope" value="Bacteria"/>
</dbReference>
<dbReference type="InterPro" id="IPR028082">
    <property type="entry name" value="Peripla_BP_I"/>
</dbReference>
<dbReference type="PANTHER" id="PTHR46847">
    <property type="entry name" value="D-ALLOSE-BINDING PERIPLASMIC PROTEIN-RELATED"/>
    <property type="match status" value="1"/>
</dbReference>
<keyword evidence="3 5" id="KW-0732">Signal</keyword>
<comment type="subcellular location">
    <subcellularLocation>
        <location evidence="1">Cell envelope</location>
    </subcellularLocation>
</comment>
<evidence type="ECO:0000313" key="7">
    <source>
        <dbReference type="EMBL" id="EDP16934.1"/>
    </source>
</evidence>
<evidence type="ECO:0000256" key="5">
    <source>
        <dbReference type="SAM" id="SignalP"/>
    </source>
</evidence>
<evidence type="ECO:0000313" key="8">
    <source>
        <dbReference type="Proteomes" id="UP000005396"/>
    </source>
</evidence>
<comment type="caution">
    <text evidence="7">The sequence shown here is derived from an EMBL/GenBank/DDBJ whole genome shotgun (WGS) entry which is preliminary data.</text>
</comment>
<evidence type="ECO:0000256" key="4">
    <source>
        <dbReference type="SAM" id="MobiDB-lite"/>
    </source>
</evidence>
<comment type="similarity">
    <text evidence="2">Belongs to the bacterial solute-binding protein 2 family.</text>
</comment>
<proteinExistence type="inferred from homology"/>
<feature type="chain" id="PRO_5002726083" description="Periplasmic binding protein domain-containing protein" evidence="5">
    <location>
        <begin position="28"/>
        <end position="354"/>
    </location>
</feature>
<dbReference type="EMBL" id="ABCC02000026">
    <property type="protein sequence ID" value="EDP16934.1"/>
    <property type="molecule type" value="Genomic_DNA"/>
</dbReference>
<evidence type="ECO:0000259" key="6">
    <source>
        <dbReference type="Pfam" id="PF13407"/>
    </source>
</evidence>
<sequence>MKKVWGFTLAAALVISMLAGCGAQKQAEEKKDTAAQTQAQTEKESTAQKENAAPTEAKEDAEKVIAVIPKSLLFDYWQYVRIGAQSAGLDEGYAIDFQGTRTDTDLEGQVKLVEDFIQRGVSAIVISPVNPDGMVPVLQQAEDAGIPVIIMDGKLNADFPRSTVSTNDEAAGKFAAEKLKELAGDAGGTFAIVSAVPGAVQEGGREKGFSDELGTYPNYKIIGTYYGKGDRNQTYNITQDILTSNPDITGFYTVNEGSSAGVTLGVREGDLKEKIFVAFDPSTEVLDAIRDGYVDGAVAQNPYLIGRTAVLNAIKVLNGETVEKKIDVPVTWVTIDNLDDPEIQNVLKPEEVIK</sequence>
<evidence type="ECO:0000256" key="1">
    <source>
        <dbReference type="ARBA" id="ARBA00004196"/>
    </source>
</evidence>
<organism evidence="7 8">
    <name type="scientific">Enterocloster bolteae (strain ATCC BAA-613 / DSM 15670 / CCUG 46953 / JCM 12243 / WAL 16351)</name>
    <name type="common">Clostridium bolteae</name>
    <dbReference type="NCBI Taxonomy" id="411902"/>
    <lineage>
        <taxon>Bacteria</taxon>
        <taxon>Bacillati</taxon>
        <taxon>Bacillota</taxon>
        <taxon>Clostridia</taxon>
        <taxon>Lachnospirales</taxon>
        <taxon>Lachnospiraceae</taxon>
        <taxon>Enterocloster</taxon>
    </lineage>
</organism>
<feature type="region of interest" description="Disordered" evidence="4">
    <location>
        <begin position="26"/>
        <end position="59"/>
    </location>
</feature>
<dbReference type="HOGENOM" id="CLU_037628_3_2_9"/>
<dbReference type="Pfam" id="PF13407">
    <property type="entry name" value="Peripla_BP_4"/>
    <property type="match status" value="1"/>
</dbReference>
<gene>
    <name evidence="7" type="ORF">CLOBOL_02848</name>
</gene>
<dbReference type="InterPro" id="IPR025997">
    <property type="entry name" value="SBP_2_dom"/>
</dbReference>
<dbReference type="PANTHER" id="PTHR46847:SF1">
    <property type="entry name" value="D-ALLOSE-BINDING PERIPLASMIC PROTEIN-RELATED"/>
    <property type="match status" value="1"/>
</dbReference>
<dbReference type="AlphaFoldDB" id="A8RQW7"/>
<dbReference type="PROSITE" id="PS51257">
    <property type="entry name" value="PROKAR_LIPOPROTEIN"/>
    <property type="match status" value="1"/>
</dbReference>
<reference evidence="7 8" key="1">
    <citation type="submission" date="2007-08" db="EMBL/GenBank/DDBJ databases">
        <authorList>
            <person name="Fulton L."/>
            <person name="Clifton S."/>
            <person name="Fulton B."/>
            <person name="Xu J."/>
            <person name="Minx P."/>
            <person name="Pepin K.H."/>
            <person name="Johnson M."/>
            <person name="Thiruvilangam P."/>
            <person name="Bhonagiri V."/>
            <person name="Nash W.E."/>
            <person name="Mardis E.R."/>
            <person name="Wilson R.K."/>
        </authorList>
    </citation>
    <scope>NUCLEOTIDE SEQUENCE [LARGE SCALE GENOMIC DNA]</scope>
    <source>
        <strain evidence="8">ATCC BAA-613 / DSM 15670 / CCUG 46953 / JCM 12243 / WAL 16351</strain>
    </source>
</reference>
<dbReference type="Gene3D" id="3.40.50.2300">
    <property type="match status" value="2"/>
</dbReference>
<dbReference type="SUPFAM" id="SSF53822">
    <property type="entry name" value="Periplasmic binding protein-like I"/>
    <property type="match status" value="1"/>
</dbReference>
<reference evidence="7 8" key="2">
    <citation type="submission" date="2007-09" db="EMBL/GenBank/DDBJ databases">
        <title>Draft genome sequence of Clostridium bolteae (ATCC BAA-613).</title>
        <authorList>
            <person name="Sudarsanam P."/>
            <person name="Ley R."/>
            <person name="Guruge J."/>
            <person name="Turnbaugh P.J."/>
            <person name="Mahowald M."/>
            <person name="Liep D."/>
            <person name="Gordon J."/>
        </authorList>
    </citation>
    <scope>NUCLEOTIDE SEQUENCE [LARGE SCALE GENOMIC DNA]</scope>
    <source>
        <strain evidence="8">ATCC BAA-613 / DSM 15670 / CCUG 46953 / JCM 12243 / WAL 16351</strain>
    </source>
</reference>
<dbReference type="GO" id="GO:0030313">
    <property type="term" value="C:cell envelope"/>
    <property type="evidence" value="ECO:0007669"/>
    <property type="project" value="UniProtKB-SubCell"/>
</dbReference>
<name>A8RQW7_ENTBW</name>
<evidence type="ECO:0000256" key="2">
    <source>
        <dbReference type="ARBA" id="ARBA00007639"/>
    </source>
</evidence>
<accession>A8RQW7</accession>
<dbReference type="RefSeq" id="WP_002565446.1">
    <property type="nucleotide sequence ID" value="NZ_DS480683.1"/>
</dbReference>
<evidence type="ECO:0000256" key="3">
    <source>
        <dbReference type="ARBA" id="ARBA00022729"/>
    </source>
</evidence>
<feature type="domain" description="Periplasmic binding protein" evidence="6">
    <location>
        <begin position="65"/>
        <end position="320"/>
    </location>
</feature>
<dbReference type="Proteomes" id="UP000005396">
    <property type="component" value="Unassembled WGS sequence"/>
</dbReference>